<accession>A0A976A9I2</accession>
<gene>
    <name evidence="2" type="ORF">CBM2589_A90565</name>
</gene>
<comment type="caution">
    <text evidence="2">The sequence shown here is derived from an EMBL/GenBank/DDBJ whole genome shotgun (WGS) entry which is preliminary data.</text>
</comment>
<reference evidence="2 3" key="1">
    <citation type="submission" date="2018-01" db="EMBL/GenBank/DDBJ databases">
        <authorList>
            <person name="Clerissi C."/>
        </authorList>
    </citation>
    <scope>NUCLEOTIDE SEQUENCE [LARGE SCALE GENOMIC DNA]</scope>
    <source>
        <strain evidence="2">Cupriavidus taiwanensis STM 3521</strain>
    </source>
</reference>
<organism evidence="2 3">
    <name type="scientific">Cupriavidus taiwanensis</name>
    <dbReference type="NCBI Taxonomy" id="164546"/>
    <lineage>
        <taxon>Bacteria</taxon>
        <taxon>Pseudomonadati</taxon>
        <taxon>Pseudomonadota</taxon>
        <taxon>Betaproteobacteria</taxon>
        <taxon>Burkholderiales</taxon>
        <taxon>Burkholderiaceae</taxon>
        <taxon>Cupriavidus</taxon>
    </lineage>
</organism>
<proteinExistence type="predicted"/>
<dbReference type="AlphaFoldDB" id="A0A976A9I2"/>
<evidence type="ECO:0000313" key="2">
    <source>
        <dbReference type="EMBL" id="SOY69095.1"/>
    </source>
</evidence>
<name>A0A976A9I2_9BURK</name>
<feature type="region of interest" description="Disordered" evidence="1">
    <location>
        <begin position="1"/>
        <end position="36"/>
    </location>
</feature>
<evidence type="ECO:0000313" key="3">
    <source>
        <dbReference type="Proteomes" id="UP000256297"/>
    </source>
</evidence>
<evidence type="ECO:0000256" key="1">
    <source>
        <dbReference type="SAM" id="MobiDB-lite"/>
    </source>
</evidence>
<sequence length="55" mass="6391">MPRERVGYGSGNEPEPAHDHHPSSRRPGIRQPGRYLRTRATRIPRRNRHVAARRA</sequence>
<protein>
    <submittedName>
        <fullName evidence="2">Uncharacterized protein</fullName>
    </submittedName>
</protein>
<dbReference type="Proteomes" id="UP000256297">
    <property type="component" value="Chromosome CBM2589_a"/>
</dbReference>
<dbReference type="EMBL" id="OFSP01000039">
    <property type="protein sequence ID" value="SOY69095.1"/>
    <property type="molecule type" value="Genomic_DNA"/>
</dbReference>